<name>A0A7S0GDM9_9STRA</name>
<protein>
    <submittedName>
        <fullName evidence="2">Uncharacterized protein</fullName>
    </submittedName>
</protein>
<organism evidence="2">
    <name type="scientific">Proboscia inermis</name>
    <dbReference type="NCBI Taxonomy" id="420281"/>
    <lineage>
        <taxon>Eukaryota</taxon>
        <taxon>Sar</taxon>
        <taxon>Stramenopiles</taxon>
        <taxon>Ochrophyta</taxon>
        <taxon>Bacillariophyta</taxon>
        <taxon>Coscinodiscophyceae</taxon>
        <taxon>Rhizosoleniophycidae</taxon>
        <taxon>Rhizosoleniales</taxon>
        <taxon>Rhizosoleniaceae</taxon>
        <taxon>Proboscia</taxon>
    </lineage>
</organism>
<accession>A0A7S0GDM9</accession>
<keyword evidence="1" id="KW-0732">Signal</keyword>
<dbReference type="EMBL" id="HBEL01014246">
    <property type="protein sequence ID" value="CAD8410686.1"/>
    <property type="molecule type" value="Transcribed_RNA"/>
</dbReference>
<sequence>MNFSRCLLLFSMMLSVTNGAVVRKRGLRSINAEDFLAEESIIEINSGNRRLKTGNGVGKGGVPCIERAGKGKGGKGDRNLRDCIRGDEGGLSNDFGSGGTGMRMCELLGNCP</sequence>
<proteinExistence type="predicted"/>
<evidence type="ECO:0000313" key="2">
    <source>
        <dbReference type="EMBL" id="CAD8410686.1"/>
    </source>
</evidence>
<feature type="signal peptide" evidence="1">
    <location>
        <begin position="1"/>
        <end position="19"/>
    </location>
</feature>
<gene>
    <name evidence="2" type="ORF">PINE0816_LOCUS6809</name>
</gene>
<dbReference type="AlphaFoldDB" id="A0A7S0GDM9"/>
<feature type="chain" id="PRO_5030521683" evidence="1">
    <location>
        <begin position="20"/>
        <end position="112"/>
    </location>
</feature>
<reference evidence="2" key="1">
    <citation type="submission" date="2021-01" db="EMBL/GenBank/DDBJ databases">
        <authorList>
            <person name="Corre E."/>
            <person name="Pelletier E."/>
            <person name="Niang G."/>
            <person name="Scheremetjew M."/>
            <person name="Finn R."/>
            <person name="Kale V."/>
            <person name="Holt S."/>
            <person name="Cochrane G."/>
            <person name="Meng A."/>
            <person name="Brown T."/>
            <person name="Cohen L."/>
        </authorList>
    </citation>
    <scope>NUCLEOTIDE SEQUENCE</scope>
    <source>
        <strain evidence="2">CCAP1064/1</strain>
    </source>
</reference>
<evidence type="ECO:0000256" key="1">
    <source>
        <dbReference type="SAM" id="SignalP"/>
    </source>
</evidence>